<evidence type="ECO:0000313" key="1">
    <source>
        <dbReference type="EMBL" id="RHJ83415.1"/>
    </source>
</evidence>
<comment type="caution">
    <text evidence="1">The sequence shown here is derived from an EMBL/GenBank/DDBJ whole genome shotgun (WGS) entry which is preliminary data.</text>
</comment>
<sequence>MKVYTLTGKSGTGKSYQAINLCKEKNIVSIIDDGLFIYKNRVEAGISAKRQKTMAGAIKTALFTLDEHASSVAKRIQELNPSSLLIIGTSDRMTDRIVARLELPQVSERIYIDDITTPEERDIADKQRHMQGKHIIPVPTLQLKRDFAGYFLDPLRIFRGLNVGGKAQFSEKTVVRPTFSYMGEFFISDTVLTDIASCVAGEVKGVVEVIKVYENTAPDNLVVDVSITIGEGSPLWETAMDFQQRLAEVIEYMTAFNVVKVDVEISGIARGIWG</sequence>
<dbReference type="GeneID" id="83003885"/>
<organism evidence="1 2">
    <name type="scientific">Emergencia timonensis</name>
    <dbReference type="NCBI Taxonomy" id="1776384"/>
    <lineage>
        <taxon>Bacteria</taxon>
        <taxon>Bacillati</taxon>
        <taxon>Bacillota</taxon>
        <taxon>Clostridia</taxon>
        <taxon>Peptostreptococcales</taxon>
        <taxon>Anaerovoracaceae</taxon>
        <taxon>Emergencia</taxon>
    </lineage>
</organism>
<name>A0A415DTV3_9FIRM</name>
<dbReference type="AlphaFoldDB" id="A0A415DTV3"/>
<proteinExistence type="predicted"/>
<dbReference type="EMBL" id="QRMS01000009">
    <property type="protein sequence ID" value="RHJ83415.1"/>
    <property type="molecule type" value="Genomic_DNA"/>
</dbReference>
<evidence type="ECO:0000313" key="2">
    <source>
        <dbReference type="Proteomes" id="UP000284841"/>
    </source>
</evidence>
<protein>
    <submittedName>
        <fullName evidence="1">Asp23/Gls24 family envelope stress response protein</fullName>
    </submittedName>
</protein>
<reference evidence="1 2" key="1">
    <citation type="submission" date="2018-08" db="EMBL/GenBank/DDBJ databases">
        <title>A genome reference for cultivated species of the human gut microbiota.</title>
        <authorList>
            <person name="Zou Y."/>
            <person name="Xue W."/>
            <person name="Luo G."/>
        </authorList>
    </citation>
    <scope>NUCLEOTIDE SEQUENCE [LARGE SCALE GENOMIC DNA]</scope>
    <source>
        <strain evidence="1 2">AM07-24</strain>
    </source>
</reference>
<accession>A0A415DTV3</accession>
<gene>
    <name evidence="1" type="ORF">DW099_19045</name>
</gene>
<keyword evidence="2" id="KW-1185">Reference proteome</keyword>
<dbReference type="RefSeq" id="WP_067536035.1">
    <property type="nucleotide sequence ID" value="NZ_AP025567.1"/>
</dbReference>
<dbReference type="STRING" id="1776384.GCA_900086585_01506"/>
<dbReference type="OrthoDB" id="5429664at2"/>
<dbReference type="SUPFAM" id="SSF52540">
    <property type="entry name" value="P-loop containing nucleoside triphosphate hydrolases"/>
    <property type="match status" value="1"/>
</dbReference>
<dbReference type="InterPro" id="IPR027417">
    <property type="entry name" value="P-loop_NTPase"/>
</dbReference>
<dbReference type="Proteomes" id="UP000284841">
    <property type="component" value="Unassembled WGS sequence"/>
</dbReference>